<organism evidence="2 3">
    <name type="scientific">Pristionchus fissidentatus</name>
    <dbReference type="NCBI Taxonomy" id="1538716"/>
    <lineage>
        <taxon>Eukaryota</taxon>
        <taxon>Metazoa</taxon>
        <taxon>Ecdysozoa</taxon>
        <taxon>Nematoda</taxon>
        <taxon>Chromadorea</taxon>
        <taxon>Rhabditida</taxon>
        <taxon>Rhabditina</taxon>
        <taxon>Diplogasteromorpha</taxon>
        <taxon>Diplogasteroidea</taxon>
        <taxon>Neodiplogasteridae</taxon>
        <taxon>Pristionchus</taxon>
    </lineage>
</organism>
<dbReference type="PANTHER" id="PTHR46895">
    <property type="entry name" value="PROTEIN CBG20548-RELATED"/>
    <property type="match status" value="1"/>
</dbReference>
<keyword evidence="1" id="KW-1133">Transmembrane helix</keyword>
<feature type="transmembrane region" description="Helical" evidence="1">
    <location>
        <begin position="142"/>
        <end position="164"/>
    </location>
</feature>
<keyword evidence="3" id="KW-1185">Reference proteome</keyword>
<evidence type="ECO:0000313" key="3">
    <source>
        <dbReference type="Proteomes" id="UP001432322"/>
    </source>
</evidence>
<evidence type="ECO:0008006" key="4">
    <source>
        <dbReference type="Google" id="ProtNLM"/>
    </source>
</evidence>
<feature type="transmembrane region" description="Helical" evidence="1">
    <location>
        <begin position="185"/>
        <end position="207"/>
    </location>
</feature>
<feature type="non-terminal residue" evidence="2">
    <location>
        <position position="1"/>
    </location>
</feature>
<protein>
    <recommendedName>
        <fullName evidence="4">G protein-coupled receptor</fullName>
    </recommendedName>
</protein>
<feature type="transmembrane region" description="Helical" evidence="1">
    <location>
        <begin position="67"/>
        <end position="86"/>
    </location>
</feature>
<keyword evidence="1" id="KW-0472">Membrane</keyword>
<accession>A0AAV5WHC1</accession>
<dbReference type="AlphaFoldDB" id="A0AAV5WHC1"/>
<proteinExistence type="predicted"/>
<gene>
    <name evidence="2" type="ORF">PFISCL1PPCAC_20634</name>
</gene>
<feature type="transmembrane region" description="Helical" evidence="1">
    <location>
        <begin position="98"/>
        <end position="122"/>
    </location>
</feature>
<keyword evidence="1" id="KW-0812">Transmembrane</keyword>
<feature type="transmembrane region" description="Helical" evidence="1">
    <location>
        <begin position="233"/>
        <end position="252"/>
    </location>
</feature>
<evidence type="ECO:0000313" key="2">
    <source>
        <dbReference type="EMBL" id="GMT29337.1"/>
    </source>
</evidence>
<sequence length="354" mass="39098">VVCASDLPCAPPNSTPTVSQMPLGSQDALPTTASSSVQHLQHLLLKPEICARPSFARTHTENFVQRYIFPVSFVAAHVVVAHSMYRMHKRGERNVGKLTLFVLGLVELAMFWTFLPTSLSVFSPFYGAETFRRFFHTIRPVAGGLLNVLSGCDTFLTLLVCYEFRLLAQNAKTRALISTLRRQCLVYALIFIAALLTSVYAFALTYAPTFTACAGTRMDVRPVALMPVELIRALQWFFAATVIILPSIALIATNWRLARTEVYVALPTEANELIGTSKADQSLCKLRRLLAALTVCFVVPHVLSLAPMFIVAVRTLLSVSALSNALLFINRIACYSLLHSISHHLAKMGVVHVY</sequence>
<comment type="caution">
    <text evidence="2">The sequence shown here is derived from an EMBL/GenBank/DDBJ whole genome shotgun (WGS) entry which is preliminary data.</text>
</comment>
<name>A0AAV5WHC1_9BILA</name>
<feature type="transmembrane region" description="Helical" evidence="1">
    <location>
        <begin position="316"/>
        <end position="338"/>
    </location>
</feature>
<reference evidence="2" key="1">
    <citation type="submission" date="2023-10" db="EMBL/GenBank/DDBJ databases">
        <title>Genome assembly of Pristionchus species.</title>
        <authorList>
            <person name="Yoshida K."/>
            <person name="Sommer R.J."/>
        </authorList>
    </citation>
    <scope>NUCLEOTIDE SEQUENCE</scope>
    <source>
        <strain evidence="2">RS5133</strain>
    </source>
</reference>
<dbReference type="Proteomes" id="UP001432322">
    <property type="component" value="Unassembled WGS sequence"/>
</dbReference>
<evidence type="ECO:0000256" key="1">
    <source>
        <dbReference type="SAM" id="Phobius"/>
    </source>
</evidence>
<dbReference type="EMBL" id="BTSY01000005">
    <property type="protein sequence ID" value="GMT29337.1"/>
    <property type="molecule type" value="Genomic_DNA"/>
</dbReference>
<feature type="transmembrane region" description="Helical" evidence="1">
    <location>
        <begin position="289"/>
        <end position="310"/>
    </location>
</feature>